<dbReference type="PROSITE" id="PS51819">
    <property type="entry name" value="VOC"/>
    <property type="match status" value="1"/>
</dbReference>
<dbReference type="Proteomes" id="UP000318704">
    <property type="component" value="Chromosome"/>
</dbReference>
<dbReference type="InterPro" id="IPR052164">
    <property type="entry name" value="Anthracycline_SecMetBiosynth"/>
</dbReference>
<dbReference type="InterPro" id="IPR029068">
    <property type="entry name" value="Glyas_Bleomycin-R_OHBP_Dase"/>
</dbReference>
<dbReference type="KEGG" id="gaw:V144x_13900"/>
<dbReference type="Gene3D" id="3.10.180.10">
    <property type="entry name" value="2,3-Dihydroxybiphenyl 1,2-Dioxygenase, domain 1"/>
    <property type="match status" value="1"/>
</dbReference>
<dbReference type="EMBL" id="CP037920">
    <property type="protein sequence ID" value="QDT95940.1"/>
    <property type="molecule type" value="Genomic_DNA"/>
</dbReference>
<dbReference type="InterPro" id="IPR037523">
    <property type="entry name" value="VOC_core"/>
</dbReference>
<dbReference type="CDD" id="cd07247">
    <property type="entry name" value="SgaA_N_like"/>
    <property type="match status" value="1"/>
</dbReference>
<dbReference type="PANTHER" id="PTHR33993:SF14">
    <property type="entry name" value="GB|AAF24581.1"/>
    <property type="match status" value="1"/>
</dbReference>
<dbReference type="PANTHER" id="PTHR33993">
    <property type="entry name" value="GLYOXALASE-RELATED"/>
    <property type="match status" value="1"/>
</dbReference>
<proteinExistence type="predicted"/>
<name>A0A517VSI7_9PLAN</name>
<dbReference type="InterPro" id="IPR004360">
    <property type="entry name" value="Glyas_Fos-R_dOase_dom"/>
</dbReference>
<evidence type="ECO:0000313" key="3">
    <source>
        <dbReference type="Proteomes" id="UP000318704"/>
    </source>
</evidence>
<accession>A0A517VSI7</accession>
<evidence type="ECO:0000259" key="1">
    <source>
        <dbReference type="PROSITE" id="PS51819"/>
    </source>
</evidence>
<dbReference type="SUPFAM" id="SSF54593">
    <property type="entry name" value="Glyoxalase/Bleomycin resistance protein/Dihydroxybiphenyl dioxygenase"/>
    <property type="match status" value="1"/>
</dbReference>
<dbReference type="RefSeq" id="WP_144983232.1">
    <property type="nucleotide sequence ID" value="NZ_CP037920.1"/>
</dbReference>
<dbReference type="Pfam" id="PF00903">
    <property type="entry name" value="Glyoxalase"/>
    <property type="match status" value="1"/>
</dbReference>
<sequence length="120" mass="12957">MSNPFCHIELHANNVESAKSFYSSLFNWKLNDMQICDDHTYTMIDVGEGTGGGMLTNPIPDAPSHWLSYVQVENLAASTEKAKSLGATIIQEPTEVPNFGSLSVISDPTGATLGLWQPAS</sequence>
<gene>
    <name evidence="2" type="ORF">V144x_13900</name>
</gene>
<feature type="domain" description="VOC" evidence="1">
    <location>
        <begin position="4"/>
        <end position="118"/>
    </location>
</feature>
<evidence type="ECO:0000313" key="2">
    <source>
        <dbReference type="EMBL" id="QDT95940.1"/>
    </source>
</evidence>
<organism evidence="2 3">
    <name type="scientific">Gimesia aquarii</name>
    <dbReference type="NCBI Taxonomy" id="2527964"/>
    <lineage>
        <taxon>Bacteria</taxon>
        <taxon>Pseudomonadati</taxon>
        <taxon>Planctomycetota</taxon>
        <taxon>Planctomycetia</taxon>
        <taxon>Planctomycetales</taxon>
        <taxon>Planctomycetaceae</taxon>
        <taxon>Gimesia</taxon>
    </lineage>
</organism>
<reference evidence="2 3" key="1">
    <citation type="submission" date="2019-03" db="EMBL/GenBank/DDBJ databases">
        <title>Deep-cultivation of Planctomycetes and their phenomic and genomic characterization uncovers novel biology.</title>
        <authorList>
            <person name="Wiegand S."/>
            <person name="Jogler M."/>
            <person name="Boedeker C."/>
            <person name="Pinto D."/>
            <person name="Vollmers J."/>
            <person name="Rivas-Marin E."/>
            <person name="Kohn T."/>
            <person name="Peeters S.H."/>
            <person name="Heuer A."/>
            <person name="Rast P."/>
            <person name="Oberbeckmann S."/>
            <person name="Bunk B."/>
            <person name="Jeske O."/>
            <person name="Meyerdierks A."/>
            <person name="Storesund J.E."/>
            <person name="Kallscheuer N."/>
            <person name="Luecker S."/>
            <person name="Lage O.M."/>
            <person name="Pohl T."/>
            <person name="Merkel B.J."/>
            <person name="Hornburger P."/>
            <person name="Mueller R.-W."/>
            <person name="Bruemmer F."/>
            <person name="Labrenz M."/>
            <person name="Spormann A.M."/>
            <person name="Op den Camp H."/>
            <person name="Overmann J."/>
            <person name="Amann R."/>
            <person name="Jetten M.S.M."/>
            <person name="Mascher T."/>
            <person name="Medema M.H."/>
            <person name="Devos D.P."/>
            <person name="Kaster A.-K."/>
            <person name="Ovreas L."/>
            <person name="Rohde M."/>
            <person name="Galperin M.Y."/>
            <person name="Jogler C."/>
        </authorList>
    </citation>
    <scope>NUCLEOTIDE SEQUENCE [LARGE SCALE GENOMIC DNA]</scope>
    <source>
        <strain evidence="2 3">V144</strain>
    </source>
</reference>
<dbReference type="AlphaFoldDB" id="A0A517VSI7"/>
<protein>
    <submittedName>
        <fullName evidence="2">27 kDa antigen Cfp30B</fullName>
    </submittedName>
</protein>